<gene>
    <name evidence="1" type="ORF">FALBO_16227</name>
</gene>
<proteinExistence type="predicted"/>
<protein>
    <submittedName>
        <fullName evidence="1">Uncharacterized protein</fullName>
    </submittedName>
</protein>
<keyword evidence="2" id="KW-1185">Reference proteome</keyword>
<dbReference type="EMBL" id="JAADYS010002992">
    <property type="protein sequence ID" value="KAF4452152.1"/>
    <property type="molecule type" value="Genomic_DNA"/>
</dbReference>
<evidence type="ECO:0000313" key="1">
    <source>
        <dbReference type="EMBL" id="KAF4452152.1"/>
    </source>
</evidence>
<name>A0A8H4KJ56_9HYPO</name>
<dbReference type="AlphaFoldDB" id="A0A8H4KJ56"/>
<accession>A0A8H4KJ56</accession>
<feature type="non-terminal residue" evidence="1">
    <location>
        <position position="74"/>
    </location>
</feature>
<reference evidence="1 2" key="1">
    <citation type="submission" date="2020-01" db="EMBL/GenBank/DDBJ databases">
        <title>Identification and distribution of gene clusters putatively required for synthesis of sphingolipid metabolism inhibitors in phylogenetically diverse species of the filamentous fungus Fusarium.</title>
        <authorList>
            <person name="Kim H.-S."/>
            <person name="Busman M."/>
            <person name="Brown D.W."/>
            <person name="Divon H."/>
            <person name="Uhlig S."/>
            <person name="Proctor R.H."/>
        </authorList>
    </citation>
    <scope>NUCLEOTIDE SEQUENCE [LARGE SCALE GENOMIC DNA]</scope>
    <source>
        <strain evidence="1 2">NRRL 20459</strain>
    </source>
</reference>
<dbReference type="Proteomes" id="UP000554235">
    <property type="component" value="Unassembled WGS sequence"/>
</dbReference>
<comment type="caution">
    <text evidence="1">The sequence shown here is derived from an EMBL/GenBank/DDBJ whole genome shotgun (WGS) entry which is preliminary data.</text>
</comment>
<evidence type="ECO:0000313" key="2">
    <source>
        <dbReference type="Proteomes" id="UP000554235"/>
    </source>
</evidence>
<sequence length="74" mass="8205">MVHGSATRASGCRVATSRAKQLCVTAFVYVEERLLWLDHARSLGHSHSDDRNFGLMRAYKRADKGDQVGETVAN</sequence>
<organism evidence="1 2">
    <name type="scientific">Fusarium albosuccineum</name>
    <dbReference type="NCBI Taxonomy" id="1237068"/>
    <lineage>
        <taxon>Eukaryota</taxon>
        <taxon>Fungi</taxon>
        <taxon>Dikarya</taxon>
        <taxon>Ascomycota</taxon>
        <taxon>Pezizomycotina</taxon>
        <taxon>Sordariomycetes</taxon>
        <taxon>Hypocreomycetidae</taxon>
        <taxon>Hypocreales</taxon>
        <taxon>Nectriaceae</taxon>
        <taxon>Fusarium</taxon>
        <taxon>Fusarium decemcellulare species complex</taxon>
    </lineage>
</organism>